<comment type="caution">
    <text evidence="1">The sequence shown here is derived from an EMBL/GenBank/DDBJ whole genome shotgun (WGS) entry which is preliminary data.</text>
</comment>
<name>A0ACB7ZZW6_9AGAM</name>
<dbReference type="Proteomes" id="UP000790377">
    <property type="component" value="Unassembled WGS sequence"/>
</dbReference>
<gene>
    <name evidence="1" type="ORF">BJ138DRAFT_1105003</name>
</gene>
<proteinExistence type="predicted"/>
<protein>
    <submittedName>
        <fullName evidence="1">Uncharacterized protein</fullName>
    </submittedName>
</protein>
<sequence length="514" mass="53751">MLYHRTHAAPTRLLAVFARTFVPVGVPGRSVRAILRRERQRQAHAKGHHVSQATGHADQAHPAQVTAHPARVTNLQQREPKIQQGGLTPSPHANLLPPAPLPLKLWPGPAHTALVWEAVVWGTHPRGVGSLYAALVRGVSGDEGLRGASPSGSRTSGGATSSERGALAQGEEDGQQGEEWEWEDVESHLNTASDAGGKGKGRSGLEVPRHTYDAAHFSPFVKAFAKRPWVYANVPSAVGSVDASSAPYNGASSTDASSSDLPSAPGPDTPSAPGPDTPSAPGSDTPDPLPGTNAHLAGIDALDLNATPALRVLADMRALGIEPGVRQWSMALRGLAEFGVARGGSLRGDKGQRRGGRGKEGADGGDEGARLVWEILGVLEGEAPTTSTSSSSSIPACPAPTLLPTQTLTTTQPLTNLALYTNLLRGFVFARRLADARRVREVVLGRWGVVLGAQGGGEGDIQGGMRGGMQRETQGGVEGGSPEEGISPRATWDALRLLEALERRVEGSRTRARS</sequence>
<reference evidence="1" key="1">
    <citation type="journal article" date="2021" name="New Phytol.">
        <title>Evolutionary innovations through gain and loss of genes in the ectomycorrhizal Boletales.</title>
        <authorList>
            <person name="Wu G."/>
            <person name="Miyauchi S."/>
            <person name="Morin E."/>
            <person name="Kuo A."/>
            <person name="Drula E."/>
            <person name="Varga T."/>
            <person name="Kohler A."/>
            <person name="Feng B."/>
            <person name="Cao Y."/>
            <person name="Lipzen A."/>
            <person name="Daum C."/>
            <person name="Hundley H."/>
            <person name="Pangilinan J."/>
            <person name="Johnson J."/>
            <person name="Barry K."/>
            <person name="LaButti K."/>
            <person name="Ng V."/>
            <person name="Ahrendt S."/>
            <person name="Min B."/>
            <person name="Choi I.G."/>
            <person name="Park H."/>
            <person name="Plett J.M."/>
            <person name="Magnuson J."/>
            <person name="Spatafora J.W."/>
            <person name="Nagy L.G."/>
            <person name="Henrissat B."/>
            <person name="Grigoriev I.V."/>
            <person name="Yang Z.L."/>
            <person name="Xu J."/>
            <person name="Martin F.M."/>
        </authorList>
    </citation>
    <scope>NUCLEOTIDE SEQUENCE</scope>
    <source>
        <strain evidence="1">ATCC 28755</strain>
    </source>
</reference>
<dbReference type="EMBL" id="MU267996">
    <property type="protein sequence ID" value="KAH7906605.1"/>
    <property type="molecule type" value="Genomic_DNA"/>
</dbReference>
<evidence type="ECO:0000313" key="2">
    <source>
        <dbReference type="Proteomes" id="UP000790377"/>
    </source>
</evidence>
<accession>A0ACB7ZZW6</accession>
<organism evidence="1 2">
    <name type="scientific">Hygrophoropsis aurantiaca</name>
    <dbReference type="NCBI Taxonomy" id="72124"/>
    <lineage>
        <taxon>Eukaryota</taxon>
        <taxon>Fungi</taxon>
        <taxon>Dikarya</taxon>
        <taxon>Basidiomycota</taxon>
        <taxon>Agaricomycotina</taxon>
        <taxon>Agaricomycetes</taxon>
        <taxon>Agaricomycetidae</taxon>
        <taxon>Boletales</taxon>
        <taxon>Coniophorineae</taxon>
        <taxon>Hygrophoropsidaceae</taxon>
        <taxon>Hygrophoropsis</taxon>
    </lineage>
</organism>
<keyword evidence="2" id="KW-1185">Reference proteome</keyword>
<evidence type="ECO:0000313" key="1">
    <source>
        <dbReference type="EMBL" id="KAH7906605.1"/>
    </source>
</evidence>